<keyword evidence="1" id="KW-0472">Membrane</keyword>
<sequence>MASSKRHLKPIDIIFLVVATVMVVGVLLPAISTPRRPHWSATCKNNLKQFGLAAQVFHSARGRLPGYVQHYGAWRPGQDSAATDSHAAEFASTHAHEKVGTWVVALLPYLDEQPLYERWSLNKFPIAFGTEGPLTEGRAGVGFNSITAATLSLMQCPAATDPTTVAGANHYACNAGMYASLLSPQFERSMSAANGVFNNQFPGLLPNGDAAPRGPEISLDDFADGVSHTLLFTENLQALPWHRAGFIDAEDLILQEGHEHVSYEPTSRYAQGIVWHRESDDPASGLPPVRPIHRINSTLGGRALDELQMTKANAHDLARPSSLHPGGVNITLADGSVRFLSETVDYRVYQSLLAPDDAQSDAPLDGFEPPESRLGW</sequence>
<proteinExistence type="predicted"/>
<dbReference type="NCBIfam" id="TIGR04294">
    <property type="entry name" value="pre_pil_HX9DG"/>
    <property type="match status" value="1"/>
</dbReference>
<evidence type="ECO:0000313" key="3">
    <source>
        <dbReference type="EMBL" id="QDV46785.1"/>
    </source>
</evidence>
<evidence type="ECO:0000259" key="2">
    <source>
        <dbReference type="Pfam" id="PF07596"/>
    </source>
</evidence>
<dbReference type="KEGG" id="snep:Enr13x_66940"/>
<dbReference type="Pfam" id="PF07596">
    <property type="entry name" value="SBP_bac_10"/>
    <property type="match status" value="1"/>
</dbReference>
<dbReference type="InterPro" id="IPR027558">
    <property type="entry name" value="Pre_pil_HX9DG_C"/>
</dbReference>
<name>A0A518I0Y9_9BACT</name>
<protein>
    <recommendedName>
        <fullName evidence="2">DUF1559 domain-containing protein</fullName>
    </recommendedName>
</protein>
<gene>
    <name evidence="3" type="ORF">Enr13x_66940</name>
</gene>
<dbReference type="Proteomes" id="UP000319004">
    <property type="component" value="Chromosome"/>
</dbReference>
<dbReference type="EMBL" id="CP037423">
    <property type="protein sequence ID" value="QDV46785.1"/>
    <property type="molecule type" value="Genomic_DNA"/>
</dbReference>
<dbReference type="InterPro" id="IPR011453">
    <property type="entry name" value="DUF1559"/>
</dbReference>
<dbReference type="PANTHER" id="PTHR30093:SF2">
    <property type="entry name" value="TYPE II SECRETION SYSTEM PROTEIN H"/>
    <property type="match status" value="1"/>
</dbReference>
<feature type="transmembrane region" description="Helical" evidence="1">
    <location>
        <begin position="12"/>
        <end position="31"/>
    </location>
</feature>
<accession>A0A518I0Y9</accession>
<keyword evidence="4" id="KW-1185">Reference proteome</keyword>
<keyword evidence="1" id="KW-1133">Transmembrane helix</keyword>
<evidence type="ECO:0000256" key="1">
    <source>
        <dbReference type="SAM" id="Phobius"/>
    </source>
</evidence>
<organism evidence="3 4">
    <name type="scientific">Stieleria neptunia</name>
    <dbReference type="NCBI Taxonomy" id="2527979"/>
    <lineage>
        <taxon>Bacteria</taxon>
        <taxon>Pseudomonadati</taxon>
        <taxon>Planctomycetota</taxon>
        <taxon>Planctomycetia</taxon>
        <taxon>Pirellulales</taxon>
        <taxon>Pirellulaceae</taxon>
        <taxon>Stieleria</taxon>
    </lineage>
</organism>
<keyword evidence="1" id="KW-0812">Transmembrane</keyword>
<evidence type="ECO:0000313" key="4">
    <source>
        <dbReference type="Proteomes" id="UP000319004"/>
    </source>
</evidence>
<dbReference type="AlphaFoldDB" id="A0A518I0Y9"/>
<dbReference type="PANTHER" id="PTHR30093">
    <property type="entry name" value="GENERAL SECRETION PATHWAY PROTEIN G"/>
    <property type="match status" value="1"/>
</dbReference>
<feature type="domain" description="DUF1559" evidence="2">
    <location>
        <begin position="41"/>
        <end position="345"/>
    </location>
</feature>
<reference evidence="3 4" key="1">
    <citation type="submission" date="2019-03" db="EMBL/GenBank/DDBJ databases">
        <title>Deep-cultivation of Planctomycetes and their phenomic and genomic characterization uncovers novel biology.</title>
        <authorList>
            <person name="Wiegand S."/>
            <person name="Jogler M."/>
            <person name="Boedeker C."/>
            <person name="Pinto D."/>
            <person name="Vollmers J."/>
            <person name="Rivas-Marin E."/>
            <person name="Kohn T."/>
            <person name="Peeters S.H."/>
            <person name="Heuer A."/>
            <person name="Rast P."/>
            <person name="Oberbeckmann S."/>
            <person name="Bunk B."/>
            <person name="Jeske O."/>
            <person name="Meyerdierks A."/>
            <person name="Storesund J.E."/>
            <person name="Kallscheuer N."/>
            <person name="Luecker S."/>
            <person name="Lage O.M."/>
            <person name="Pohl T."/>
            <person name="Merkel B.J."/>
            <person name="Hornburger P."/>
            <person name="Mueller R.-W."/>
            <person name="Bruemmer F."/>
            <person name="Labrenz M."/>
            <person name="Spormann A.M."/>
            <person name="Op den Camp H."/>
            <person name="Overmann J."/>
            <person name="Amann R."/>
            <person name="Jetten M.S.M."/>
            <person name="Mascher T."/>
            <person name="Medema M.H."/>
            <person name="Devos D.P."/>
            <person name="Kaster A.-K."/>
            <person name="Ovreas L."/>
            <person name="Rohde M."/>
            <person name="Galperin M.Y."/>
            <person name="Jogler C."/>
        </authorList>
    </citation>
    <scope>NUCLEOTIDE SEQUENCE [LARGE SCALE GENOMIC DNA]</scope>
    <source>
        <strain evidence="3 4">Enr13</strain>
    </source>
</reference>